<evidence type="ECO:0000313" key="2">
    <source>
        <dbReference type="EMBL" id="MFB9991021.1"/>
    </source>
</evidence>
<comment type="caution">
    <text evidence="2">The sequence shown here is derived from an EMBL/GenBank/DDBJ whole genome shotgun (WGS) entry which is preliminary data.</text>
</comment>
<reference evidence="2 3" key="1">
    <citation type="submission" date="2024-09" db="EMBL/GenBank/DDBJ databases">
        <authorList>
            <person name="Sun Q."/>
            <person name="Mori K."/>
        </authorList>
    </citation>
    <scope>NUCLEOTIDE SEQUENCE [LARGE SCALE GENOMIC DNA]</scope>
    <source>
        <strain evidence="2 3">JCM 13503</strain>
    </source>
</reference>
<keyword evidence="3" id="KW-1185">Reference proteome</keyword>
<organism evidence="2 3">
    <name type="scientific">Deinococcus oregonensis</name>
    <dbReference type="NCBI Taxonomy" id="1805970"/>
    <lineage>
        <taxon>Bacteria</taxon>
        <taxon>Thermotogati</taxon>
        <taxon>Deinococcota</taxon>
        <taxon>Deinococci</taxon>
        <taxon>Deinococcales</taxon>
        <taxon>Deinococcaceae</taxon>
        <taxon>Deinococcus</taxon>
    </lineage>
</organism>
<evidence type="ECO:0000256" key="1">
    <source>
        <dbReference type="SAM" id="MobiDB-lite"/>
    </source>
</evidence>
<proteinExistence type="predicted"/>
<sequence length="120" mass="12671">MPFSIRAGGIQHPLANRHGQARVLGSRNAHVGRTTGPPAVGEPAQQGCPAHDLARGGVASSGGPLSSRSAHRRPGTARQAENVLCVTAHAALQIGEALAWPHLDEDVGLFQLLWIRKLER</sequence>
<dbReference type="EMBL" id="JBHLYR010000011">
    <property type="protein sequence ID" value="MFB9991021.1"/>
    <property type="molecule type" value="Genomic_DNA"/>
</dbReference>
<name>A0ABV6AU38_9DEIO</name>
<protein>
    <submittedName>
        <fullName evidence="2">Uncharacterized protein</fullName>
    </submittedName>
</protein>
<feature type="region of interest" description="Disordered" evidence="1">
    <location>
        <begin position="24"/>
        <end position="78"/>
    </location>
</feature>
<gene>
    <name evidence="2" type="ORF">ACFFLM_03365</name>
</gene>
<accession>A0ABV6AU38</accession>
<dbReference type="RefSeq" id="WP_380005544.1">
    <property type="nucleotide sequence ID" value="NZ_JBHLYR010000011.1"/>
</dbReference>
<evidence type="ECO:0000313" key="3">
    <source>
        <dbReference type="Proteomes" id="UP001589733"/>
    </source>
</evidence>
<dbReference type="Proteomes" id="UP001589733">
    <property type="component" value="Unassembled WGS sequence"/>
</dbReference>